<evidence type="ECO:0000313" key="2">
    <source>
        <dbReference type="Proteomes" id="UP001149165"/>
    </source>
</evidence>
<dbReference type="AlphaFoldDB" id="A0A9W9EG44"/>
<proteinExistence type="predicted"/>
<name>A0A9W9EG44_9EURO</name>
<sequence>MAPSDLRLVFPPSHDIYFTLEGISYSQPLRGSAVLTLSPFLHLGDIADLRVCLVRSVTSTSEDNTDSSNQFLNWLSRQTFRCAPSFDSQRPRSCAIIEDLIVPIPVHHQSHVGNHPDRGKIFNVPFSLPISFNIPGTTTTPLGNISYSLVAYVATSGGQVITTSDTLSLRRHIVPEREQIEHTRTYTRSKIVSEIRLEQNDSSNSQSNISVNIQVHLRNSVSAGGRPTELKCTAIRGVRWRVEEVTRLVNQQENVEELDSQFRSMQGRTSVCEIANGFQKGYWAASQNPLLGERSASGANDSCLQIALDIHLRQNNAKVPWTDLSCYNIDPSRLVPDPLPLPFHNTFSSTSTKPLAITVEHRLRLDFTMTEDVFDAPTMSLVDRKPMMVATNGSFPLYIFDICESALKEVCLEGNPPRYEEVPQAPPLYDPLV</sequence>
<gene>
    <name evidence="1" type="ORF">N7456_013394</name>
</gene>
<dbReference type="EMBL" id="JAPQKH010000011">
    <property type="protein sequence ID" value="KAJ5081156.1"/>
    <property type="molecule type" value="Genomic_DNA"/>
</dbReference>
<organism evidence="1 2">
    <name type="scientific">Penicillium angulare</name>
    <dbReference type="NCBI Taxonomy" id="116970"/>
    <lineage>
        <taxon>Eukaryota</taxon>
        <taxon>Fungi</taxon>
        <taxon>Dikarya</taxon>
        <taxon>Ascomycota</taxon>
        <taxon>Pezizomycotina</taxon>
        <taxon>Eurotiomycetes</taxon>
        <taxon>Eurotiomycetidae</taxon>
        <taxon>Eurotiales</taxon>
        <taxon>Aspergillaceae</taxon>
        <taxon>Penicillium</taxon>
    </lineage>
</organism>
<comment type="caution">
    <text evidence="1">The sequence shown here is derived from an EMBL/GenBank/DDBJ whole genome shotgun (WGS) entry which is preliminary data.</text>
</comment>
<reference evidence="1" key="2">
    <citation type="journal article" date="2023" name="IMA Fungus">
        <title>Comparative genomic study of the Penicillium genus elucidates a diverse pangenome and 15 lateral gene transfer events.</title>
        <authorList>
            <person name="Petersen C."/>
            <person name="Sorensen T."/>
            <person name="Nielsen M.R."/>
            <person name="Sondergaard T.E."/>
            <person name="Sorensen J.L."/>
            <person name="Fitzpatrick D.A."/>
            <person name="Frisvad J.C."/>
            <person name="Nielsen K.L."/>
        </authorList>
    </citation>
    <scope>NUCLEOTIDE SEQUENCE</scope>
    <source>
        <strain evidence="1">IBT 30069</strain>
    </source>
</reference>
<keyword evidence="2" id="KW-1185">Reference proteome</keyword>
<accession>A0A9W9EG44</accession>
<evidence type="ECO:0000313" key="1">
    <source>
        <dbReference type="EMBL" id="KAJ5081156.1"/>
    </source>
</evidence>
<protein>
    <submittedName>
        <fullName evidence="1">Uncharacterized protein</fullName>
    </submittedName>
</protein>
<dbReference type="Proteomes" id="UP001149165">
    <property type="component" value="Unassembled WGS sequence"/>
</dbReference>
<reference evidence="1" key="1">
    <citation type="submission" date="2022-11" db="EMBL/GenBank/DDBJ databases">
        <authorList>
            <person name="Petersen C."/>
        </authorList>
    </citation>
    <scope>NUCLEOTIDE SEQUENCE</scope>
    <source>
        <strain evidence="1">IBT 30069</strain>
    </source>
</reference>
<dbReference type="OrthoDB" id="3922101at2759"/>